<evidence type="ECO:0000313" key="3">
    <source>
        <dbReference type="EMBL" id="MCP1335899.1"/>
    </source>
</evidence>
<dbReference type="NCBIfam" id="TIGR03019">
    <property type="entry name" value="pepcterm_femAB"/>
    <property type="match status" value="1"/>
</dbReference>
<dbReference type="RefSeq" id="WP_269331826.1">
    <property type="nucleotide sequence ID" value="NZ_JAMZFT010000001.1"/>
</dbReference>
<comment type="caution">
    <text evidence="3">The sequence shown here is derived from an EMBL/GenBank/DDBJ whole genome shotgun (WGS) entry which is preliminary data.</text>
</comment>
<name>A0A9J6PDT9_9PROT</name>
<evidence type="ECO:0000313" key="4">
    <source>
        <dbReference type="Proteomes" id="UP001055804"/>
    </source>
</evidence>
<feature type="domain" description="BioF2-like acetyltransferase" evidence="2">
    <location>
        <begin position="193"/>
        <end position="308"/>
    </location>
</feature>
<sequence>MSAMPKPFTAEARAPQPPADAERVPVTVAPLAADREAAWDTFVEAHAEGTIFHLSRWREVFSQAFGYETHLLAATRGEAIAGVLPLVHVKTPLFGNALISLGFYVYGGILATDSEARTALAEAAAALGGRLGVDYVELRHREPLLSGWHTKAETYATFIADLPADEDANLKMIPRKKRADVRKGIANEKLTVDADAPVEAFFHCYATSLRNLGTPVQSLRYYRTIKEVFGDRVEVSTVNGPDGPVCGLLSFFWRDTVLPYFGGALPEARALHAYDYMYWALMRRAAARGCTRFDFGRSKTGTGAYDYKTYWGFQPQPLHYQYHLVKAQDLPDVNPNNPKYRLMVQAWQKLPLWLANTAGPFVARQLG</sequence>
<dbReference type="InterPro" id="IPR038740">
    <property type="entry name" value="BioF2-like_GNAT_dom"/>
</dbReference>
<evidence type="ECO:0000256" key="1">
    <source>
        <dbReference type="SAM" id="MobiDB-lite"/>
    </source>
</evidence>
<protein>
    <submittedName>
        <fullName evidence="3">FemAB family PEP-CTERM system-associated protein</fullName>
    </submittedName>
</protein>
<dbReference type="SUPFAM" id="SSF55729">
    <property type="entry name" value="Acyl-CoA N-acyltransferases (Nat)"/>
    <property type="match status" value="2"/>
</dbReference>
<dbReference type="InterPro" id="IPR050644">
    <property type="entry name" value="PG_Glycine_Bridge_Synth"/>
</dbReference>
<gene>
    <name evidence="3" type="ORF">NJQ99_05710</name>
</gene>
<organism evidence="3 4">
    <name type="scientific">Futiania mangrovi</name>
    <dbReference type="NCBI Taxonomy" id="2959716"/>
    <lineage>
        <taxon>Bacteria</taxon>
        <taxon>Pseudomonadati</taxon>
        <taxon>Pseudomonadota</taxon>
        <taxon>Alphaproteobacteria</taxon>
        <taxon>Futianiales</taxon>
        <taxon>Futianiaceae</taxon>
        <taxon>Futiania</taxon>
    </lineage>
</organism>
<dbReference type="InterPro" id="IPR016181">
    <property type="entry name" value="Acyl_CoA_acyltransferase"/>
</dbReference>
<dbReference type="Gene3D" id="3.40.630.30">
    <property type="match status" value="1"/>
</dbReference>
<dbReference type="InterPro" id="IPR017469">
    <property type="entry name" value="PEP-CTERM_FemAB-rel"/>
</dbReference>
<evidence type="ECO:0000259" key="2">
    <source>
        <dbReference type="Pfam" id="PF13480"/>
    </source>
</evidence>
<feature type="region of interest" description="Disordered" evidence="1">
    <location>
        <begin position="1"/>
        <end position="23"/>
    </location>
</feature>
<dbReference type="Proteomes" id="UP001055804">
    <property type="component" value="Unassembled WGS sequence"/>
</dbReference>
<accession>A0A9J6PDT9</accession>
<keyword evidence="4" id="KW-1185">Reference proteome</keyword>
<dbReference type="Pfam" id="PF13480">
    <property type="entry name" value="Acetyltransf_6"/>
    <property type="match status" value="1"/>
</dbReference>
<dbReference type="EMBL" id="JAMZFT010000001">
    <property type="protein sequence ID" value="MCP1335899.1"/>
    <property type="molecule type" value="Genomic_DNA"/>
</dbReference>
<dbReference type="PANTHER" id="PTHR36174:SF1">
    <property type="entry name" value="LIPID II:GLYCINE GLYCYLTRANSFERASE"/>
    <property type="match status" value="1"/>
</dbReference>
<reference evidence="3" key="1">
    <citation type="submission" date="2022-06" db="EMBL/GenBank/DDBJ databases">
        <title>Isolation and Genomics of Futiania mangrovii gen. nov., sp. nov., a Rare and Metabolically-versatile member in the Class Alphaproteobacteria.</title>
        <authorList>
            <person name="Liu L."/>
            <person name="Huang W.-C."/>
            <person name="Pan J."/>
            <person name="Li J."/>
            <person name="Huang Y."/>
            <person name="Du H."/>
            <person name="Liu Y."/>
            <person name="Li M."/>
        </authorList>
    </citation>
    <scope>NUCLEOTIDE SEQUENCE</scope>
    <source>
        <strain evidence="3">FT118</strain>
    </source>
</reference>
<dbReference type="PANTHER" id="PTHR36174">
    <property type="entry name" value="LIPID II:GLYCINE GLYCYLTRANSFERASE"/>
    <property type="match status" value="1"/>
</dbReference>
<dbReference type="AlphaFoldDB" id="A0A9J6PDT9"/>
<proteinExistence type="predicted"/>